<reference evidence="7" key="1">
    <citation type="submission" date="2022-03" db="EMBL/GenBank/DDBJ databases">
        <authorList>
            <person name="Lindestad O."/>
        </authorList>
    </citation>
    <scope>NUCLEOTIDE SEQUENCE</scope>
</reference>
<evidence type="ECO:0000313" key="8">
    <source>
        <dbReference type="Proteomes" id="UP000838756"/>
    </source>
</evidence>
<name>A0A8S4RW42_9NEOP</name>
<feature type="domain" description="Dendritic cell-specific transmembrane protein-like" evidence="6">
    <location>
        <begin position="409"/>
        <end position="559"/>
    </location>
</feature>
<dbReference type="InterPro" id="IPR012858">
    <property type="entry name" value="DC_STAMP-like"/>
</dbReference>
<dbReference type="AlphaFoldDB" id="A0A8S4RW42"/>
<organism evidence="7 8">
    <name type="scientific">Pararge aegeria aegeria</name>
    <dbReference type="NCBI Taxonomy" id="348720"/>
    <lineage>
        <taxon>Eukaryota</taxon>
        <taxon>Metazoa</taxon>
        <taxon>Ecdysozoa</taxon>
        <taxon>Arthropoda</taxon>
        <taxon>Hexapoda</taxon>
        <taxon>Insecta</taxon>
        <taxon>Pterygota</taxon>
        <taxon>Neoptera</taxon>
        <taxon>Endopterygota</taxon>
        <taxon>Lepidoptera</taxon>
        <taxon>Glossata</taxon>
        <taxon>Ditrysia</taxon>
        <taxon>Papilionoidea</taxon>
        <taxon>Nymphalidae</taxon>
        <taxon>Satyrinae</taxon>
        <taxon>Satyrini</taxon>
        <taxon>Parargina</taxon>
        <taxon>Pararge</taxon>
    </lineage>
</organism>
<feature type="transmembrane region" description="Helical" evidence="5">
    <location>
        <begin position="117"/>
        <end position="139"/>
    </location>
</feature>
<evidence type="ECO:0000256" key="2">
    <source>
        <dbReference type="ARBA" id="ARBA00022692"/>
    </source>
</evidence>
<dbReference type="Proteomes" id="UP000838756">
    <property type="component" value="Unassembled WGS sequence"/>
</dbReference>
<dbReference type="GO" id="GO:0016020">
    <property type="term" value="C:membrane"/>
    <property type="evidence" value="ECO:0007669"/>
    <property type="project" value="UniProtKB-SubCell"/>
</dbReference>
<keyword evidence="2 5" id="KW-0812">Transmembrane</keyword>
<keyword evidence="3 5" id="KW-1133">Transmembrane helix</keyword>
<feature type="transmembrane region" description="Helical" evidence="5">
    <location>
        <begin position="385"/>
        <end position="405"/>
    </location>
</feature>
<dbReference type="InterPro" id="IPR051856">
    <property type="entry name" value="CSR-E3_Ligase_Protein"/>
</dbReference>
<feature type="transmembrane region" description="Helical" evidence="5">
    <location>
        <begin position="87"/>
        <end position="111"/>
    </location>
</feature>
<evidence type="ECO:0000256" key="3">
    <source>
        <dbReference type="ARBA" id="ARBA00022989"/>
    </source>
</evidence>
<comment type="caution">
    <text evidence="7">The sequence shown here is derived from an EMBL/GenBank/DDBJ whole genome shotgun (WGS) entry which is preliminary data.</text>
</comment>
<dbReference type="OrthoDB" id="6598372at2759"/>
<evidence type="ECO:0000256" key="5">
    <source>
        <dbReference type="SAM" id="Phobius"/>
    </source>
</evidence>
<dbReference type="EMBL" id="CAKXAJ010025573">
    <property type="protein sequence ID" value="CAH2241147.1"/>
    <property type="molecule type" value="Genomic_DNA"/>
</dbReference>
<keyword evidence="8" id="KW-1185">Reference proteome</keyword>
<feature type="transmembrane region" description="Helical" evidence="5">
    <location>
        <begin position="464"/>
        <end position="488"/>
    </location>
</feature>
<protein>
    <submittedName>
        <fullName evidence="7">Jg11597 protein</fullName>
    </submittedName>
</protein>
<proteinExistence type="predicted"/>
<evidence type="ECO:0000256" key="4">
    <source>
        <dbReference type="ARBA" id="ARBA00023136"/>
    </source>
</evidence>
<gene>
    <name evidence="7" type="primary">jg11597</name>
    <name evidence="7" type="ORF">PAEG_LOCUS17602</name>
</gene>
<evidence type="ECO:0000313" key="7">
    <source>
        <dbReference type="EMBL" id="CAH2241147.1"/>
    </source>
</evidence>
<evidence type="ECO:0000259" key="6">
    <source>
        <dbReference type="Pfam" id="PF07782"/>
    </source>
</evidence>
<dbReference type="PANTHER" id="PTHR21041">
    <property type="entry name" value="DENDRITIC CELL-SPECIFIC TRANSMEMBRANE PROTEIN"/>
    <property type="match status" value="1"/>
</dbReference>
<dbReference type="PANTHER" id="PTHR21041:SF9">
    <property type="entry name" value="DENDRITIC CELL-SPECIFIC TRANSMEMBRANE PROTEIN-LIKE DOMAIN-CONTAINING PROTEIN"/>
    <property type="match status" value="1"/>
</dbReference>
<evidence type="ECO:0000256" key="1">
    <source>
        <dbReference type="ARBA" id="ARBA00004141"/>
    </source>
</evidence>
<keyword evidence="4 5" id="KW-0472">Membrane</keyword>
<accession>A0A8S4RW42</accession>
<comment type="subcellular location">
    <subcellularLocation>
        <location evidence="1">Membrane</location>
        <topology evidence="1">Multi-pass membrane protein</topology>
    </subcellularLocation>
</comment>
<dbReference type="Pfam" id="PF26039">
    <property type="entry name" value="Dcst2"/>
    <property type="match status" value="1"/>
</dbReference>
<sequence length="562" mass="64144">MAYFTSLWKARIIEKCKREYEDEKINSILASNTKIPRKTTSVMQTWRIYRRDTKTRITGKLRKLFPEGSSVSNFYYYLQTDKAFPNFVLKSVGGFLGGIVLTYLCFMFFVFQLSISLIHATIMSSVIGVLLTLGLAFSYRIRCLVFLLIPQLFSRVGRYTITCYALVLILTGPATNTFKNLEVLSESMACSQEQIKTNVIQINESMKKPFDAMKDSIKLMVETINRLTSTVNEIIFKISVLTTSISDVIQSSISWLNSVGDICNQKFGTPYDYCMKAVNRGVMNCRKTFSEDLSWLCTASSASAKSACLTVKPYNSICFIADYSTTSFAATMKRKLKVFTDRINKMFFIKVEIQHTYTFTSNVSDSASQVAAGIVTEIRKRADPLLTWLSWSSCVTSLFLLLIIFRSRFDNRYVTQELRELDLKRYLEGRETILPLNRREQAKYINVTSFRLVTTEKLYLTRSMIFMTITTFKLLVHIVADYSLYWVLMTIRRHGRSQTILPPGPSDAGVHISGHGIVADFIRSIFNSLTIPLVPKMPSPVTCLPNPYTPDLQRYSQIGNQF</sequence>
<dbReference type="Pfam" id="PF07782">
    <property type="entry name" value="DC_STAMP"/>
    <property type="match status" value="1"/>
</dbReference>